<protein>
    <recommendedName>
        <fullName evidence="3">histidinol-phosphate transaminase</fullName>
        <ecNumber evidence="3">2.6.1.9</ecNumber>
    </recommendedName>
</protein>
<comment type="cofactor">
    <cofactor evidence="1 8">
        <name>pyridoxal 5'-phosphate</name>
        <dbReference type="ChEBI" id="CHEBI:597326"/>
    </cofactor>
</comment>
<evidence type="ECO:0000259" key="9">
    <source>
        <dbReference type="Pfam" id="PF00155"/>
    </source>
</evidence>
<dbReference type="OrthoDB" id="9809616at2"/>
<dbReference type="InterPro" id="IPR015421">
    <property type="entry name" value="PyrdxlP-dep_Trfase_major"/>
</dbReference>
<dbReference type="SUPFAM" id="SSF56784">
    <property type="entry name" value="HAD-like"/>
    <property type="match status" value="1"/>
</dbReference>
<dbReference type="InterPro" id="IPR036412">
    <property type="entry name" value="HAD-like_sf"/>
</dbReference>
<dbReference type="Pfam" id="PF00155">
    <property type="entry name" value="Aminotran_1_2"/>
    <property type="match status" value="1"/>
</dbReference>
<organism evidence="10 11">
    <name type="scientific">Marinicella litoralis</name>
    <dbReference type="NCBI Taxonomy" id="644220"/>
    <lineage>
        <taxon>Bacteria</taxon>
        <taxon>Pseudomonadati</taxon>
        <taxon>Pseudomonadota</taxon>
        <taxon>Gammaproteobacteria</taxon>
        <taxon>Lysobacterales</taxon>
        <taxon>Marinicellaceae</taxon>
        <taxon>Marinicella</taxon>
    </lineage>
</organism>
<dbReference type="InterPro" id="IPR015424">
    <property type="entry name" value="PyrdxlP-dep_Trfase"/>
</dbReference>
<dbReference type="GO" id="GO:0004400">
    <property type="term" value="F:histidinol-phosphate transaminase activity"/>
    <property type="evidence" value="ECO:0007669"/>
    <property type="project" value="UniProtKB-EC"/>
</dbReference>
<dbReference type="CDD" id="cd00609">
    <property type="entry name" value="AAT_like"/>
    <property type="match status" value="1"/>
</dbReference>
<comment type="catalytic activity">
    <reaction evidence="7">
        <text>L-histidinol phosphate + 2-oxoglutarate = 3-(imidazol-4-yl)-2-oxopropyl phosphate + L-glutamate</text>
        <dbReference type="Rhea" id="RHEA:23744"/>
        <dbReference type="ChEBI" id="CHEBI:16810"/>
        <dbReference type="ChEBI" id="CHEBI:29985"/>
        <dbReference type="ChEBI" id="CHEBI:57766"/>
        <dbReference type="ChEBI" id="CHEBI:57980"/>
        <dbReference type="EC" id="2.6.1.9"/>
    </reaction>
</comment>
<proteinExistence type="inferred from homology"/>
<reference evidence="10 11" key="1">
    <citation type="submission" date="2019-03" db="EMBL/GenBank/DDBJ databases">
        <title>Genomic Encyclopedia of Type Strains, Phase IV (KMG-IV): sequencing the most valuable type-strain genomes for metagenomic binning, comparative biology and taxonomic classification.</title>
        <authorList>
            <person name="Goeker M."/>
        </authorList>
    </citation>
    <scope>NUCLEOTIDE SEQUENCE [LARGE SCALE GENOMIC DNA]</scope>
    <source>
        <strain evidence="10 11">DSM 25488</strain>
    </source>
</reference>
<keyword evidence="6 8" id="KW-0663">Pyridoxal phosphate</keyword>
<comment type="similarity">
    <text evidence="8">Belongs to the class-II pyridoxal-phosphate-dependent aminotransferase family.</text>
</comment>
<dbReference type="Pfam" id="PF13419">
    <property type="entry name" value="HAD_2"/>
    <property type="match status" value="1"/>
</dbReference>
<keyword evidence="4 10" id="KW-0032">Aminotransferase</keyword>
<comment type="pathway">
    <text evidence="2">Amino-acid biosynthesis; L-histidine biosynthesis; L-histidine from 5-phospho-alpha-D-ribose 1-diphosphate: step 7/9.</text>
</comment>
<dbReference type="RefSeq" id="WP_099018233.1">
    <property type="nucleotide sequence ID" value="NZ_NIHB01000001.1"/>
</dbReference>
<sequence length="544" mass="60340">MKNTSLKLDFNERADSQPAWLKSFQLNVTDLWRYPDRTELENQMASDMGLTPGSVMLSNGGDESIELLYKHSKLNSYALLIPEPCFSQYTHNQRVWQNDTVFTPACDDLSIDTKTLKDNMSARQWVVLTRPNNPTGEYLAVDVLLDLIETAQQKGAWVFLDEAYVEFANEDSPIDYTAYDNLVTLRTFSKAFGLAGARIGYLFGTPQMTEQFRKIAMPFNVSRANLQLAVAAWQAKDEIKAYCQTIANNRETVKQLLSNNGLKSFASKGNFLLFETNPMQKQLFAAVMRKRRIQIKTELAGLPNAIRITIPENITSLTSALQLVLAPEVLAFDMDGVLIDTSKSYDQCIIQTVAILTGQSVNQTDIEVTRAKGGFNNDWVLAAELVKQQGVEVAYESVVETFQKLYLGDDLNLGLVAQEQNLLLDPLKQQLFNSQPITAIVTGRPRKEAEQGVAQLNIKPKFIISADDVKAQKPDPEGLFKVLSATQADRAWFCGDTVDDMQAGTQAGCVCIGIGANTAAATENLYQAGADVVLENINQLETLL</sequence>
<dbReference type="Proteomes" id="UP000295724">
    <property type="component" value="Unassembled WGS sequence"/>
</dbReference>
<evidence type="ECO:0000256" key="3">
    <source>
        <dbReference type="ARBA" id="ARBA00012748"/>
    </source>
</evidence>
<evidence type="ECO:0000256" key="2">
    <source>
        <dbReference type="ARBA" id="ARBA00005011"/>
    </source>
</evidence>
<keyword evidence="5 10" id="KW-0808">Transferase</keyword>
<evidence type="ECO:0000256" key="7">
    <source>
        <dbReference type="ARBA" id="ARBA00047481"/>
    </source>
</evidence>
<dbReference type="PROSITE" id="PS00599">
    <property type="entry name" value="AA_TRANSFER_CLASS_2"/>
    <property type="match status" value="1"/>
</dbReference>
<accession>A0A4R6XV99</accession>
<evidence type="ECO:0000313" key="11">
    <source>
        <dbReference type="Proteomes" id="UP000295724"/>
    </source>
</evidence>
<dbReference type="InterPro" id="IPR004839">
    <property type="entry name" value="Aminotransferase_I/II_large"/>
</dbReference>
<dbReference type="EC" id="2.6.1.9" evidence="3"/>
<evidence type="ECO:0000256" key="5">
    <source>
        <dbReference type="ARBA" id="ARBA00022679"/>
    </source>
</evidence>
<dbReference type="InterPro" id="IPR041492">
    <property type="entry name" value="HAD_2"/>
</dbReference>
<dbReference type="AlphaFoldDB" id="A0A4R6XV99"/>
<evidence type="ECO:0000256" key="1">
    <source>
        <dbReference type="ARBA" id="ARBA00001933"/>
    </source>
</evidence>
<comment type="caution">
    <text evidence="10">The sequence shown here is derived from an EMBL/GenBank/DDBJ whole genome shotgun (WGS) entry which is preliminary data.</text>
</comment>
<dbReference type="GO" id="GO:0030170">
    <property type="term" value="F:pyridoxal phosphate binding"/>
    <property type="evidence" value="ECO:0007669"/>
    <property type="project" value="InterPro"/>
</dbReference>
<dbReference type="Gene3D" id="3.40.640.10">
    <property type="entry name" value="Type I PLP-dependent aspartate aminotransferase-like (Major domain)"/>
    <property type="match status" value="1"/>
</dbReference>
<keyword evidence="11" id="KW-1185">Reference proteome</keyword>
<name>A0A4R6XV99_9GAMM</name>
<dbReference type="Gene3D" id="3.90.1150.10">
    <property type="entry name" value="Aspartate Aminotransferase, domain 1"/>
    <property type="match status" value="1"/>
</dbReference>
<dbReference type="InterPro" id="IPR001917">
    <property type="entry name" value="Aminotrans_II_pyridoxalP_BS"/>
</dbReference>
<dbReference type="SFLD" id="SFLDG01129">
    <property type="entry name" value="C1.5:_HAD__Beta-PGM__Phosphata"/>
    <property type="match status" value="1"/>
</dbReference>
<gene>
    <name evidence="10" type="ORF">C8D91_1350</name>
</gene>
<evidence type="ECO:0000256" key="6">
    <source>
        <dbReference type="ARBA" id="ARBA00022898"/>
    </source>
</evidence>
<dbReference type="EMBL" id="SNZB01000003">
    <property type="protein sequence ID" value="TDR20378.1"/>
    <property type="molecule type" value="Genomic_DNA"/>
</dbReference>
<dbReference type="NCBIfam" id="TIGR01549">
    <property type="entry name" value="HAD-SF-IA-v1"/>
    <property type="match status" value="1"/>
</dbReference>
<dbReference type="InterPro" id="IPR006439">
    <property type="entry name" value="HAD-SF_hydro_IA"/>
</dbReference>
<dbReference type="Gene3D" id="3.40.50.1000">
    <property type="entry name" value="HAD superfamily/HAD-like"/>
    <property type="match status" value="1"/>
</dbReference>
<evidence type="ECO:0000256" key="4">
    <source>
        <dbReference type="ARBA" id="ARBA00022576"/>
    </source>
</evidence>
<dbReference type="PANTHER" id="PTHR42885">
    <property type="entry name" value="HISTIDINOL-PHOSPHATE AMINOTRANSFERASE-RELATED"/>
    <property type="match status" value="1"/>
</dbReference>
<dbReference type="SFLD" id="SFLDS00003">
    <property type="entry name" value="Haloacid_Dehalogenase"/>
    <property type="match status" value="1"/>
</dbReference>
<dbReference type="SUPFAM" id="SSF53383">
    <property type="entry name" value="PLP-dependent transferases"/>
    <property type="match status" value="1"/>
</dbReference>
<dbReference type="InterPro" id="IPR015422">
    <property type="entry name" value="PyrdxlP-dep_Trfase_small"/>
</dbReference>
<dbReference type="InterPro" id="IPR023214">
    <property type="entry name" value="HAD_sf"/>
</dbReference>
<evidence type="ECO:0000256" key="8">
    <source>
        <dbReference type="RuleBase" id="RU003693"/>
    </source>
</evidence>
<dbReference type="PANTHER" id="PTHR42885:SF2">
    <property type="entry name" value="HISTIDINOL-PHOSPHATE AMINOTRANSFERASE"/>
    <property type="match status" value="1"/>
</dbReference>
<evidence type="ECO:0000313" key="10">
    <source>
        <dbReference type="EMBL" id="TDR20378.1"/>
    </source>
</evidence>
<feature type="domain" description="Aminotransferase class I/classII large" evidence="9">
    <location>
        <begin position="30"/>
        <end position="314"/>
    </location>
</feature>